<feature type="region of interest" description="Disordered" evidence="1">
    <location>
        <begin position="30"/>
        <end position="58"/>
    </location>
</feature>
<evidence type="ECO:0000256" key="1">
    <source>
        <dbReference type="SAM" id="MobiDB-lite"/>
    </source>
</evidence>
<dbReference type="Proteomes" id="UP001054945">
    <property type="component" value="Unassembled WGS sequence"/>
</dbReference>
<sequence length="84" mass="9313">MINYRPHLNRYQHFIVSRWFGNEGGGIGGRRMGLSGAHGRRHLSKPAGTPQDRGQHYDTNPVEAFLFSTPVTSALAEGKSNSFD</sequence>
<accession>A0AAV4XBK5</accession>
<reference evidence="2 3" key="1">
    <citation type="submission" date="2021-06" db="EMBL/GenBank/DDBJ databases">
        <title>Caerostris extrusa draft genome.</title>
        <authorList>
            <person name="Kono N."/>
            <person name="Arakawa K."/>
        </authorList>
    </citation>
    <scope>NUCLEOTIDE SEQUENCE [LARGE SCALE GENOMIC DNA]</scope>
</reference>
<evidence type="ECO:0000313" key="2">
    <source>
        <dbReference type="EMBL" id="GIY91808.1"/>
    </source>
</evidence>
<proteinExistence type="predicted"/>
<protein>
    <submittedName>
        <fullName evidence="2">Uncharacterized protein</fullName>
    </submittedName>
</protein>
<gene>
    <name evidence="2" type="ORF">CEXT_399791</name>
</gene>
<keyword evidence="3" id="KW-1185">Reference proteome</keyword>
<comment type="caution">
    <text evidence="2">The sequence shown here is derived from an EMBL/GenBank/DDBJ whole genome shotgun (WGS) entry which is preliminary data.</text>
</comment>
<name>A0AAV4XBK5_CAEEX</name>
<evidence type="ECO:0000313" key="3">
    <source>
        <dbReference type="Proteomes" id="UP001054945"/>
    </source>
</evidence>
<organism evidence="2 3">
    <name type="scientific">Caerostris extrusa</name>
    <name type="common">Bark spider</name>
    <name type="synonym">Caerostris bankana</name>
    <dbReference type="NCBI Taxonomy" id="172846"/>
    <lineage>
        <taxon>Eukaryota</taxon>
        <taxon>Metazoa</taxon>
        <taxon>Ecdysozoa</taxon>
        <taxon>Arthropoda</taxon>
        <taxon>Chelicerata</taxon>
        <taxon>Arachnida</taxon>
        <taxon>Araneae</taxon>
        <taxon>Araneomorphae</taxon>
        <taxon>Entelegynae</taxon>
        <taxon>Araneoidea</taxon>
        <taxon>Araneidae</taxon>
        <taxon>Caerostris</taxon>
    </lineage>
</organism>
<dbReference type="EMBL" id="BPLR01000055">
    <property type="protein sequence ID" value="GIY91808.1"/>
    <property type="molecule type" value="Genomic_DNA"/>
</dbReference>
<dbReference type="AlphaFoldDB" id="A0AAV4XBK5"/>